<organism evidence="2 3">
    <name type="scientific">Ignelater luminosus</name>
    <name type="common">Cucubano</name>
    <name type="synonym">Pyrophorus luminosus</name>
    <dbReference type="NCBI Taxonomy" id="2038154"/>
    <lineage>
        <taxon>Eukaryota</taxon>
        <taxon>Metazoa</taxon>
        <taxon>Ecdysozoa</taxon>
        <taxon>Arthropoda</taxon>
        <taxon>Hexapoda</taxon>
        <taxon>Insecta</taxon>
        <taxon>Pterygota</taxon>
        <taxon>Neoptera</taxon>
        <taxon>Endopterygota</taxon>
        <taxon>Coleoptera</taxon>
        <taxon>Polyphaga</taxon>
        <taxon>Elateriformia</taxon>
        <taxon>Elateroidea</taxon>
        <taxon>Elateridae</taxon>
        <taxon>Agrypninae</taxon>
        <taxon>Pyrophorini</taxon>
        <taxon>Ignelater</taxon>
    </lineage>
</organism>
<comment type="caution">
    <text evidence="2">The sequence shown here is derived from an EMBL/GenBank/DDBJ whole genome shotgun (WGS) entry which is preliminary data.</text>
</comment>
<keyword evidence="3" id="KW-1185">Reference proteome</keyword>
<name>A0A8K0CV32_IGNLU</name>
<evidence type="ECO:0000313" key="2">
    <source>
        <dbReference type="EMBL" id="KAF2894233.1"/>
    </source>
</evidence>
<reference evidence="2" key="1">
    <citation type="submission" date="2019-08" db="EMBL/GenBank/DDBJ databases">
        <title>The genome of the North American firefly Photinus pyralis.</title>
        <authorList>
            <consortium name="Photinus pyralis genome working group"/>
            <person name="Fallon T.R."/>
            <person name="Sander Lower S.E."/>
            <person name="Weng J.-K."/>
        </authorList>
    </citation>
    <scope>NUCLEOTIDE SEQUENCE</scope>
    <source>
        <strain evidence="2">TRF0915ILg1</strain>
        <tissue evidence="2">Whole body</tissue>
    </source>
</reference>
<gene>
    <name evidence="2" type="ORF">ILUMI_11940</name>
</gene>
<keyword evidence="1" id="KW-0732">Signal</keyword>
<protein>
    <submittedName>
        <fullName evidence="2">Uncharacterized protein</fullName>
    </submittedName>
</protein>
<evidence type="ECO:0000313" key="3">
    <source>
        <dbReference type="Proteomes" id="UP000801492"/>
    </source>
</evidence>
<dbReference type="EMBL" id="VTPC01007215">
    <property type="protein sequence ID" value="KAF2894233.1"/>
    <property type="molecule type" value="Genomic_DNA"/>
</dbReference>
<proteinExistence type="predicted"/>
<feature type="signal peptide" evidence="1">
    <location>
        <begin position="1"/>
        <end position="18"/>
    </location>
</feature>
<accession>A0A8K0CV32</accession>
<feature type="chain" id="PRO_5035439547" evidence="1">
    <location>
        <begin position="19"/>
        <end position="109"/>
    </location>
</feature>
<evidence type="ECO:0000256" key="1">
    <source>
        <dbReference type="SAM" id="SignalP"/>
    </source>
</evidence>
<dbReference type="Proteomes" id="UP000801492">
    <property type="component" value="Unassembled WGS sequence"/>
</dbReference>
<dbReference type="AlphaFoldDB" id="A0A8K0CV32"/>
<sequence length="109" mass="12348">MELYLLIATLLCVKEGNLQECYYSVNQQNLISCSNITTNEELRNQINDTLAPYGNVTWVIEVLKLTRCDMLNLTINELTFLSQLQKIRISSSNISTLSSGNPYGTMSDY</sequence>
<feature type="non-terminal residue" evidence="2">
    <location>
        <position position="109"/>
    </location>
</feature>